<dbReference type="AlphaFoldDB" id="A0A669CSW0"/>
<dbReference type="InterPro" id="IPR036020">
    <property type="entry name" value="WW_dom_sf"/>
</dbReference>
<evidence type="ECO:0000313" key="19">
    <source>
        <dbReference type="Proteomes" id="UP000005207"/>
    </source>
</evidence>
<keyword evidence="10" id="KW-0053">Apoptosis</keyword>
<evidence type="ECO:0000256" key="15">
    <source>
        <dbReference type="ARBA" id="ARBA00023128"/>
    </source>
</evidence>
<dbReference type="CDD" id="cd09809">
    <property type="entry name" value="human_WWOX_like_SDR_c-like"/>
    <property type="match status" value="1"/>
</dbReference>
<keyword evidence="9" id="KW-0879">Wnt signaling pathway</keyword>
<organism evidence="18 19">
    <name type="scientific">Oreochromis niloticus</name>
    <name type="common">Nile tilapia</name>
    <name type="synonym">Tilapia nilotica</name>
    <dbReference type="NCBI Taxonomy" id="8128"/>
    <lineage>
        <taxon>Eukaryota</taxon>
        <taxon>Metazoa</taxon>
        <taxon>Chordata</taxon>
        <taxon>Craniata</taxon>
        <taxon>Vertebrata</taxon>
        <taxon>Euteleostomi</taxon>
        <taxon>Actinopterygii</taxon>
        <taxon>Neopterygii</taxon>
        <taxon>Teleostei</taxon>
        <taxon>Neoteleostei</taxon>
        <taxon>Acanthomorphata</taxon>
        <taxon>Ovalentaria</taxon>
        <taxon>Cichlomorphae</taxon>
        <taxon>Cichliformes</taxon>
        <taxon>Cichlidae</taxon>
        <taxon>African cichlids</taxon>
        <taxon>Pseudocrenilabrinae</taxon>
        <taxon>Oreochromini</taxon>
        <taxon>Oreochromis</taxon>
    </lineage>
</organism>
<keyword evidence="7" id="KW-0963">Cytoplasm</keyword>
<evidence type="ECO:0000256" key="12">
    <source>
        <dbReference type="ARBA" id="ARBA00022857"/>
    </source>
</evidence>
<dbReference type="Proteomes" id="UP000005207">
    <property type="component" value="Linkage group LG7"/>
</dbReference>
<dbReference type="OMA" id="PPAEKYW"/>
<evidence type="ECO:0000256" key="5">
    <source>
        <dbReference type="ARBA" id="ARBA00006484"/>
    </source>
</evidence>
<reference evidence="19" key="1">
    <citation type="submission" date="2012-01" db="EMBL/GenBank/DDBJ databases">
        <title>The Genome Sequence of Oreochromis niloticus (Nile Tilapia).</title>
        <authorList>
            <consortium name="Broad Institute Genome Assembly Team"/>
            <consortium name="Broad Institute Sequencing Platform"/>
            <person name="Di Palma F."/>
            <person name="Johnson J."/>
            <person name="Lander E.S."/>
            <person name="Lindblad-Toh K."/>
        </authorList>
    </citation>
    <scope>NUCLEOTIDE SEQUENCE [LARGE SCALE GENOMIC DNA]</scope>
</reference>
<reference evidence="18" key="2">
    <citation type="submission" date="2025-08" db="UniProtKB">
        <authorList>
            <consortium name="Ensembl"/>
        </authorList>
    </citation>
    <scope>IDENTIFICATION</scope>
</reference>
<dbReference type="PROSITE" id="PS50020">
    <property type="entry name" value="WW_DOMAIN_2"/>
    <property type="match status" value="2"/>
</dbReference>
<dbReference type="FunFam" id="2.20.70.10:FF:000032">
    <property type="entry name" value="WW domain containing oxidoreductase"/>
    <property type="match status" value="1"/>
</dbReference>
<evidence type="ECO:0000256" key="16">
    <source>
        <dbReference type="ARBA" id="ARBA00023228"/>
    </source>
</evidence>
<evidence type="ECO:0000256" key="11">
    <source>
        <dbReference type="ARBA" id="ARBA00022737"/>
    </source>
</evidence>
<evidence type="ECO:0000256" key="13">
    <source>
        <dbReference type="ARBA" id="ARBA00023002"/>
    </source>
</evidence>
<dbReference type="Gene3D" id="3.40.50.720">
    <property type="entry name" value="NAD(P)-binding Rossmann-like Domain"/>
    <property type="match status" value="1"/>
</dbReference>
<evidence type="ECO:0000256" key="6">
    <source>
        <dbReference type="ARBA" id="ARBA00016094"/>
    </source>
</evidence>
<dbReference type="Pfam" id="PF00106">
    <property type="entry name" value="adh_short"/>
    <property type="match status" value="1"/>
</dbReference>
<dbReference type="GO" id="GO:0016491">
    <property type="term" value="F:oxidoreductase activity"/>
    <property type="evidence" value="ECO:0007669"/>
    <property type="project" value="UniProtKB-KW"/>
</dbReference>
<evidence type="ECO:0000256" key="4">
    <source>
        <dbReference type="ARBA" id="ARBA00004555"/>
    </source>
</evidence>
<keyword evidence="11" id="KW-0677">Repeat</keyword>
<dbReference type="CDD" id="cd00201">
    <property type="entry name" value="WW"/>
    <property type="match status" value="2"/>
</dbReference>
<dbReference type="InParanoid" id="A0A669CSW0"/>
<feature type="domain" description="WW" evidence="17">
    <location>
        <begin position="103"/>
        <end position="136"/>
    </location>
</feature>
<dbReference type="Pfam" id="PF00397">
    <property type="entry name" value="WW"/>
    <property type="match status" value="1"/>
</dbReference>
<dbReference type="InterPro" id="IPR002347">
    <property type="entry name" value="SDR_fam"/>
</dbReference>
<dbReference type="PANTHER" id="PTHR24320">
    <property type="entry name" value="RETINOL DEHYDROGENASE"/>
    <property type="match status" value="1"/>
</dbReference>
<keyword evidence="19" id="KW-1185">Reference proteome</keyword>
<dbReference type="GO" id="GO:0005739">
    <property type="term" value="C:mitochondrion"/>
    <property type="evidence" value="ECO:0007669"/>
    <property type="project" value="UniProtKB-SubCell"/>
</dbReference>
<name>A0A669CSW0_ORENI</name>
<keyword evidence="8" id="KW-0597">Phosphoprotein</keyword>
<dbReference type="GO" id="GO:0005764">
    <property type="term" value="C:lysosome"/>
    <property type="evidence" value="ECO:0007669"/>
    <property type="project" value="UniProtKB-SubCell"/>
</dbReference>
<dbReference type="InterPro" id="IPR001202">
    <property type="entry name" value="WW_dom"/>
</dbReference>
<dbReference type="SUPFAM" id="SSF51045">
    <property type="entry name" value="WW domain"/>
    <property type="match status" value="2"/>
</dbReference>
<dbReference type="Gene3D" id="2.20.70.10">
    <property type="match status" value="2"/>
</dbReference>
<comment type="subcellular location">
    <subcellularLocation>
        <location evidence="3">Cytoplasm</location>
    </subcellularLocation>
    <subcellularLocation>
        <location evidence="4">Golgi apparatus</location>
    </subcellularLocation>
    <subcellularLocation>
        <location evidence="2">Lysosome</location>
    </subcellularLocation>
    <subcellularLocation>
        <location evidence="1">Mitochondrion</location>
    </subcellularLocation>
</comment>
<sequence length="478" mass="53985">MQFGSRHRVVAEVLEDRRVRVSALSDICIHSPEQIFLSDFHHSLEAMAALKYAGMDDTDSEDELPPGWEERSTKDGWVYYANHDEMKTQWEHPKTGKKKRCAGDLPYGWEQETDEKGQIIYIDHINKRSTYFDPRHAFTVEDVVVKPKRYDGNTAALEILQGRDLSDKVVLITGGNAGIGGDMVLRYNRRVLAKTLSTHGFETARSFALHGAHVILACRNLTRANKAVSLIQEEWHKARVEAMMCNLASLRSVREFAESFKAMKLPLHILVCNAAVCTQPYMLTEDNLESTFQICHLGHFLLVQCLQDVLRRSAPARVVVVSSESHRFTDLLDSCGKVDLALLSPSKKDYWSMLAYNRAKLCNILFSNELHRRLSPYGVTSNALHPGNMMYTSIHRSWWLMTFLFTLARPFTKSMQQGAATTVYCAVAPELEGLGGMYFNNCFRCQPSAQAQDPSSAASLWELSERLVAERSVGIQAL</sequence>
<evidence type="ECO:0000256" key="10">
    <source>
        <dbReference type="ARBA" id="ARBA00022703"/>
    </source>
</evidence>
<evidence type="ECO:0000313" key="18">
    <source>
        <dbReference type="Ensembl" id="ENSONIP00000049878.1"/>
    </source>
</evidence>
<evidence type="ECO:0000256" key="8">
    <source>
        <dbReference type="ARBA" id="ARBA00022553"/>
    </source>
</evidence>
<evidence type="ECO:0000256" key="14">
    <source>
        <dbReference type="ARBA" id="ARBA00023034"/>
    </source>
</evidence>
<keyword evidence="13" id="KW-0560">Oxidoreductase</keyword>
<feature type="domain" description="WW" evidence="17">
    <location>
        <begin position="62"/>
        <end position="95"/>
    </location>
</feature>
<evidence type="ECO:0000256" key="2">
    <source>
        <dbReference type="ARBA" id="ARBA00004371"/>
    </source>
</evidence>
<comment type="similarity">
    <text evidence="5">Belongs to the short-chain dehydrogenases/reductases (SDR) family.</text>
</comment>
<gene>
    <name evidence="18" type="primary">WWOX</name>
    <name evidence="18" type="synonym">wwox</name>
</gene>
<accession>A0A669CSW0</accession>
<evidence type="ECO:0000256" key="9">
    <source>
        <dbReference type="ARBA" id="ARBA00022687"/>
    </source>
</evidence>
<proteinExistence type="inferred from homology"/>
<dbReference type="PANTHER" id="PTHR24320:SF282">
    <property type="entry name" value="WW DOMAIN-CONTAINING OXIDOREDUCTASE"/>
    <property type="match status" value="1"/>
</dbReference>
<dbReference type="InterPro" id="IPR036291">
    <property type="entry name" value="NAD(P)-bd_dom_sf"/>
</dbReference>
<dbReference type="SUPFAM" id="SSF51735">
    <property type="entry name" value="NAD(P)-binding Rossmann-fold domains"/>
    <property type="match status" value="1"/>
</dbReference>
<evidence type="ECO:0000256" key="3">
    <source>
        <dbReference type="ARBA" id="ARBA00004496"/>
    </source>
</evidence>
<dbReference type="Ensembl" id="ENSONIT00000057611.1">
    <property type="protein sequence ID" value="ENSONIP00000049878.1"/>
    <property type="gene ID" value="ENSONIG00000035342.1"/>
</dbReference>
<evidence type="ECO:0000259" key="17">
    <source>
        <dbReference type="PROSITE" id="PS50020"/>
    </source>
</evidence>
<dbReference type="FunCoup" id="A0A669CSW0">
    <property type="interactions" value="186"/>
</dbReference>
<protein>
    <recommendedName>
        <fullName evidence="6">WW domain-containing oxidoreductase</fullName>
    </recommendedName>
</protein>
<keyword evidence="12" id="KW-0521">NADP</keyword>
<dbReference type="GO" id="GO:0006915">
    <property type="term" value="P:apoptotic process"/>
    <property type="evidence" value="ECO:0007669"/>
    <property type="project" value="UniProtKB-KW"/>
</dbReference>
<keyword evidence="15" id="KW-0496">Mitochondrion</keyword>
<dbReference type="GeneTree" id="ENSGT00940000157389"/>
<keyword evidence="14" id="KW-0333">Golgi apparatus</keyword>
<dbReference type="InterPro" id="IPR042732">
    <property type="entry name" value="WWOX_SDR_c-like"/>
</dbReference>
<evidence type="ECO:0000256" key="1">
    <source>
        <dbReference type="ARBA" id="ARBA00004173"/>
    </source>
</evidence>
<dbReference type="PROSITE" id="PS01159">
    <property type="entry name" value="WW_DOMAIN_1"/>
    <property type="match status" value="1"/>
</dbReference>
<reference evidence="18" key="3">
    <citation type="submission" date="2025-09" db="UniProtKB">
        <authorList>
            <consortium name="Ensembl"/>
        </authorList>
    </citation>
    <scope>IDENTIFICATION</scope>
</reference>
<dbReference type="FunFam" id="3.40.50.720:FF:000353">
    <property type="entry name" value="WW domain-containing oxidoreductase"/>
    <property type="match status" value="1"/>
</dbReference>
<evidence type="ECO:0000256" key="7">
    <source>
        <dbReference type="ARBA" id="ARBA00022490"/>
    </source>
</evidence>
<dbReference type="GO" id="GO:0016055">
    <property type="term" value="P:Wnt signaling pathway"/>
    <property type="evidence" value="ECO:0007669"/>
    <property type="project" value="UniProtKB-KW"/>
</dbReference>
<dbReference type="GO" id="GO:0005794">
    <property type="term" value="C:Golgi apparatus"/>
    <property type="evidence" value="ECO:0007669"/>
    <property type="project" value="UniProtKB-SubCell"/>
</dbReference>
<keyword evidence="16" id="KW-0458">Lysosome</keyword>
<dbReference type="SMART" id="SM00456">
    <property type="entry name" value="WW"/>
    <property type="match status" value="2"/>
</dbReference>